<dbReference type="GO" id="GO:0071164">
    <property type="term" value="F:RNA cap trimethylguanosine synthase activity"/>
    <property type="evidence" value="ECO:0007669"/>
    <property type="project" value="TreeGrafter"/>
</dbReference>
<evidence type="ECO:0000313" key="3">
    <source>
        <dbReference type="Proteomes" id="UP000281553"/>
    </source>
</evidence>
<accession>A0A3P7LMX2</accession>
<gene>
    <name evidence="2" type="ORF">DILT_LOCUS8838</name>
</gene>
<dbReference type="GO" id="GO:0005634">
    <property type="term" value="C:nucleus"/>
    <property type="evidence" value="ECO:0007669"/>
    <property type="project" value="TreeGrafter"/>
</dbReference>
<name>A0A3P7LMX2_DIBLA</name>
<dbReference type="InterPro" id="IPR029063">
    <property type="entry name" value="SAM-dependent_MTases_sf"/>
</dbReference>
<reference evidence="2 3" key="1">
    <citation type="submission" date="2018-11" db="EMBL/GenBank/DDBJ databases">
        <authorList>
            <consortium name="Pathogen Informatics"/>
        </authorList>
    </citation>
    <scope>NUCLEOTIDE SEQUENCE [LARGE SCALE GENOMIC DNA]</scope>
</reference>
<evidence type="ECO:0000256" key="1">
    <source>
        <dbReference type="SAM" id="MobiDB-lite"/>
    </source>
</evidence>
<organism evidence="2 3">
    <name type="scientific">Dibothriocephalus latus</name>
    <name type="common">Fish tapeworm</name>
    <name type="synonym">Diphyllobothrium latum</name>
    <dbReference type="NCBI Taxonomy" id="60516"/>
    <lineage>
        <taxon>Eukaryota</taxon>
        <taxon>Metazoa</taxon>
        <taxon>Spiralia</taxon>
        <taxon>Lophotrochozoa</taxon>
        <taxon>Platyhelminthes</taxon>
        <taxon>Cestoda</taxon>
        <taxon>Eucestoda</taxon>
        <taxon>Diphyllobothriidea</taxon>
        <taxon>Diphyllobothriidae</taxon>
        <taxon>Dibothriocephalus</taxon>
    </lineage>
</organism>
<dbReference type="PANTHER" id="PTHR14741">
    <property type="entry name" value="S-ADENOSYLMETHIONINE-DEPENDENT METHYLTRANSFERASE RELATED"/>
    <property type="match status" value="1"/>
</dbReference>
<evidence type="ECO:0008006" key="4">
    <source>
        <dbReference type="Google" id="ProtNLM"/>
    </source>
</evidence>
<dbReference type="PANTHER" id="PTHR14741:SF32">
    <property type="entry name" value="TRIMETHYLGUANOSINE SYNTHASE"/>
    <property type="match status" value="1"/>
</dbReference>
<sequence length="162" mass="17853">MQNIPIDTLSDVSDSDSEAEKSTSSPPPPPNALPQSPSDATAQGISPSSPPPSCPRGSRHRRKPKRFKGDASLCADPEMTKWWKRRYDLFERFDDGIELDRESWYSVTPEAIARHQAKTCACNLIIDGFAGVGGNSIQFAQTCAFGQLQLKRTFPRLAFLSP</sequence>
<feature type="compositionally biased region" description="Basic residues" evidence="1">
    <location>
        <begin position="57"/>
        <end position="66"/>
    </location>
</feature>
<protein>
    <recommendedName>
        <fullName evidence="4">Trimethylguanosine synthase</fullName>
    </recommendedName>
</protein>
<keyword evidence="3" id="KW-1185">Reference proteome</keyword>
<dbReference type="Gene3D" id="3.40.50.150">
    <property type="entry name" value="Vaccinia Virus protein VP39"/>
    <property type="match status" value="1"/>
</dbReference>
<feature type="region of interest" description="Disordered" evidence="1">
    <location>
        <begin position="1"/>
        <end position="71"/>
    </location>
</feature>
<dbReference type="AlphaFoldDB" id="A0A3P7LMX2"/>
<evidence type="ECO:0000313" key="2">
    <source>
        <dbReference type="EMBL" id="VDN13007.1"/>
    </source>
</evidence>
<proteinExistence type="predicted"/>
<dbReference type="Proteomes" id="UP000281553">
    <property type="component" value="Unassembled WGS sequence"/>
</dbReference>
<dbReference type="OrthoDB" id="194443at2759"/>
<dbReference type="EMBL" id="UYRU01055319">
    <property type="protein sequence ID" value="VDN13007.1"/>
    <property type="molecule type" value="Genomic_DNA"/>
</dbReference>